<gene>
    <name evidence="1" type="ordered locus">IALB_2886</name>
</gene>
<dbReference type="STRING" id="945713.IALB_2886"/>
<protein>
    <submittedName>
        <fullName evidence="1">Putative glycosyltransferase</fullName>
    </submittedName>
</protein>
<dbReference type="KEGG" id="ial:IALB_2886"/>
<dbReference type="OrthoDB" id="9785375at2"/>
<dbReference type="EMBL" id="CP003418">
    <property type="protein sequence ID" value="AFH50589.1"/>
    <property type="molecule type" value="Genomic_DNA"/>
</dbReference>
<dbReference type="PATRIC" id="fig|945713.3.peg.2905"/>
<evidence type="ECO:0000313" key="2">
    <source>
        <dbReference type="Proteomes" id="UP000007394"/>
    </source>
</evidence>
<dbReference type="SUPFAM" id="SSF53448">
    <property type="entry name" value="Nucleotide-diphospho-sugar transferases"/>
    <property type="match status" value="1"/>
</dbReference>
<organism evidence="1 2">
    <name type="scientific">Ignavibacterium album (strain DSM 19864 / JCM 16511 / NBRC 101810 / Mat9-16)</name>
    <dbReference type="NCBI Taxonomy" id="945713"/>
    <lineage>
        <taxon>Bacteria</taxon>
        <taxon>Pseudomonadati</taxon>
        <taxon>Ignavibacteriota</taxon>
        <taxon>Ignavibacteria</taxon>
        <taxon>Ignavibacteriales</taxon>
        <taxon>Ignavibacteriaceae</taxon>
        <taxon>Ignavibacterium</taxon>
    </lineage>
</organism>
<dbReference type="InterPro" id="IPR029044">
    <property type="entry name" value="Nucleotide-diphossugar_trans"/>
</dbReference>
<dbReference type="GO" id="GO:0016740">
    <property type="term" value="F:transferase activity"/>
    <property type="evidence" value="ECO:0007669"/>
    <property type="project" value="UniProtKB-KW"/>
</dbReference>
<dbReference type="eggNOG" id="COG1216">
    <property type="taxonomic scope" value="Bacteria"/>
</dbReference>
<evidence type="ECO:0000313" key="1">
    <source>
        <dbReference type="EMBL" id="AFH50589.1"/>
    </source>
</evidence>
<keyword evidence="2" id="KW-1185">Reference proteome</keyword>
<dbReference type="HOGENOM" id="CLU_054735_1_0_10"/>
<dbReference type="Gene3D" id="3.90.550.10">
    <property type="entry name" value="Spore Coat Polysaccharide Biosynthesis Protein SpsA, Chain A"/>
    <property type="match status" value="1"/>
</dbReference>
<accession>I0ANN2</accession>
<dbReference type="Proteomes" id="UP000007394">
    <property type="component" value="Chromosome"/>
</dbReference>
<keyword evidence="1" id="KW-0808">Transferase</keyword>
<reference evidence="1 2" key="1">
    <citation type="journal article" date="2012" name="Front. Microbiol.">
        <title>Complete genome of Ignavibacterium album, a metabolically versatile, flagellated, facultative anaerobe from the phylum Chlorobi.</title>
        <authorList>
            <person name="Liu Z."/>
            <person name="Frigaard N.-U."/>
            <person name="Vogl K."/>
            <person name="Iino T."/>
            <person name="Ohkuma M."/>
            <person name="Overmann J."/>
            <person name="Bryant D.A."/>
        </authorList>
    </citation>
    <scope>NUCLEOTIDE SEQUENCE [LARGE SCALE GENOMIC DNA]</scope>
    <source>
        <strain evidence="2">DSM 19864 / JCM 16511 / NBRC 101810 / Mat9-16</strain>
    </source>
</reference>
<sequence length="305" mass="35762">MNLAPVALFVYARPEETLKTLVSLKNNFLAPQSSLFIFSDGPKNEEHFELVNKVRRIIKNESKGFAKVEIIEREENLGLAKSIIQGVTEVLNIYDKIIVMEEDLISSKNFLNFLNESLTKYYEYKNIFSCTGYTYQIDIPARYQYDNYFTPRCESLGWGTWKDRWIKFDTDVKDFKKFIYDKDLRKSFEKIGADLFGMLLKQQLGLLDSWAVRWCYTHFKNNALCSYPIKSKILHIGEGGIATHVKKENKILNTELDNDLKTKFNLADLALCDDQILKQFNKKFKRSLIKKIRTAYNLFSYKHQI</sequence>
<dbReference type="RefSeq" id="WP_014561728.1">
    <property type="nucleotide sequence ID" value="NC_017464.1"/>
</dbReference>
<dbReference type="AlphaFoldDB" id="I0ANN2"/>
<proteinExistence type="predicted"/>
<name>I0ANN2_IGNAJ</name>